<gene>
    <name evidence="7" type="ORF">Taro_039719</name>
</gene>
<evidence type="ECO:0000256" key="3">
    <source>
        <dbReference type="ARBA" id="ARBA00022989"/>
    </source>
</evidence>
<evidence type="ECO:0000256" key="1">
    <source>
        <dbReference type="ARBA" id="ARBA00022679"/>
    </source>
</evidence>
<reference evidence="7" key="1">
    <citation type="submission" date="2017-07" db="EMBL/GenBank/DDBJ databases">
        <title>Taro Niue Genome Assembly and Annotation.</title>
        <authorList>
            <person name="Atibalentja N."/>
            <person name="Keating K."/>
            <person name="Fields C.J."/>
        </authorList>
    </citation>
    <scope>NUCLEOTIDE SEQUENCE</scope>
    <source>
        <strain evidence="7">Niue_2</strain>
        <tissue evidence="7">Leaf</tissue>
    </source>
</reference>
<evidence type="ECO:0000313" key="7">
    <source>
        <dbReference type="EMBL" id="MQM06889.1"/>
    </source>
</evidence>
<comment type="caution">
    <text evidence="7">The sequence shown here is derived from an EMBL/GenBank/DDBJ whole genome shotgun (WGS) entry which is preliminary data.</text>
</comment>
<dbReference type="AlphaFoldDB" id="A0A843WBC3"/>
<proteinExistence type="predicted"/>
<dbReference type="EMBL" id="NMUH01003733">
    <property type="protein sequence ID" value="MQM06889.1"/>
    <property type="molecule type" value="Genomic_DNA"/>
</dbReference>
<keyword evidence="2" id="KW-0812">Transmembrane</keyword>
<dbReference type="PANTHER" id="PTHR23063">
    <property type="entry name" value="PHOSPHOLIPID ACYLTRANSFERASE"/>
    <property type="match status" value="1"/>
</dbReference>
<name>A0A843WBC3_COLES</name>
<evidence type="ECO:0000256" key="6">
    <source>
        <dbReference type="ARBA" id="ARBA00023315"/>
    </source>
</evidence>
<keyword evidence="4" id="KW-0443">Lipid metabolism</keyword>
<keyword evidence="6" id="KW-0012">Acyltransferase</keyword>
<dbReference type="PANTHER" id="PTHR23063:SF2">
    <property type="entry name" value="GLYCEROL-3-PHOSPHATE ACYLTRANSFERASE 4, ISOFORM D-RELATED"/>
    <property type="match status" value="1"/>
</dbReference>
<dbReference type="GO" id="GO:0019432">
    <property type="term" value="P:triglyceride biosynthetic process"/>
    <property type="evidence" value="ECO:0007669"/>
    <property type="project" value="TreeGrafter"/>
</dbReference>
<evidence type="ECO:0000256" key="2">
    <source>
        <dbReference type="ARBA" id="ARBA00022692"/>
    </source>
</evidence>
<keyword evidence="8" id="KW-1185">Reference proteome</keyword>
<sequence length="99" mass="11331">MLALLEANFLIHIHECVIYIISSERTKTSGAFKLGCVVYPVAIRQSFIMYLVQLMTSWAVVCDVWYLEPQFLKPGESPIEFVERVRDIISIRAGLKKVP</sequence>
<evidence type="ECO:0000256" key="5">
    <source>
        <dbReference type="ARBA" id="ARBA00023136"/>
    </source>
</evidence>
<dbReference type="Proteomes" id="UP000652761">
    <property type="component" value="Unassembled WGS sequence"/>
</dbReference>
<dbReference type="GO" id="GO:0005783">
    <property type="term" value="C:endoplasmic reticulum"/>
    <property type="evidence" value="ECO:0007669"/>
    <property type="project" value="TreeGrafter"/>
</dbReference>
<keyword evidence="5" id="KW-0472">Membrane</keyword>
<keyword evidence="3" id="KW-1133">Transmembrane helix</keyword>
<evidence type="ECO:0000313" key="8">
    <source>
        <dbReference type="Proteomes" id="UP000652761"/>
    </source>
</evidence>
<organism evidence="7 8">
    <name type="scientific">Colocasia esculenta</name>
    <name type="common">Wild taro</name>
    <name type="synonym">Arum esculentum</name>
    <dbReference type="NCBI Taxonomy" id="4460"/>
    <lineage>
        <taxon>Eukaryota</taxon>
        <taxon>Viridiplantae</taxon>
        <taxon>Streptophyta</taxon>
        <taxon>Embryophyta</taxon>
        <taxon>Tracheophyta</taxon>
        <taxon>Spermatophyta</taxon>
        <taxon>Magnoliopsida</taxon>
        <taxon>Liliopsida</taxon>
        <taxon>Araceae</taxon>
        <taxon>Aroideae</taxon>
        <taxon>Colocasieae</taxon>
        <taxon>Colocasia</taxon>
    </lineage>
</organism>
<protein>
    <submittedName>
        <fullName evidence="7">Uncharacterized protein</fullName>
    </submittedName>
</protein>
<dbReference type="OrthoDB" id="10051137at2759"/>
<accession>A0A843WBC3</accession>
<keyword evidence="1" id="KW-0808">Transferase</keyword>
<evidence type="ECO:0000256" key="4">
    <source>
        <dbReference type="ARBA" id="ARBA00023098"/>
    </source>
</evidence>
<dbReference type="GO" id="GO:0004366">
    <property type="term" value="F:glycerol-3-phosphate O-acyltransferase activity"/>
    <property type="evidence" value="ECO:0007669"/>
    <property type="project" value="TreeGrafter"/>
</dbReference>